<evidence type="ECO:0000313" key="2">
    <source>
        <dbReference type="Proteomes" id="UP001497516"/>
    </source>
</evidence>
<dbReference type="Proteomes" id="UP001497516">
    <property type="component" value="Chromosome 6"/>
</dbReference>
<dbReference type="EMBL" id="OZ034819">
    <property type="protein sequence ID" value="CAL1394566.1"/>
    <property type="molecule type" value="Genomic_DNA"/>
</dbReference>
<sequence length="232" mass="27026">MVNMDHPYLVALRSIPEMEREVYFCASLRVDNHWKLDFSLFDKLHYGDVMREAVVHPQWRQALDLEDDTYGELCVEFFSTFTIHKILCLLDHPVSRVEFRLGGEIQNLSYDELARALGVEVKHEDEWEEDAIRSFDVNPAFLKFCLPKYRRTKFKSTCTTTSTLQPQWRVIVALLARSLYTAYHNPNKIIERILLACYCMADRSSTMHLLMHPAAAAAQRSSALHSSHHHQQ</sequence>
<organism evidence="1 2">
    <name type="scientific">Linum trigynum</name>
    <dbReference type="NCBI Taxonomy" id="586398"/>
    <lineage>
        <taxon>Eukaryota</taxon>
        <taxon>Viridiplantae</taxon>
        <taxon>Streptophyta</taxon>
        <taxon>Embryophyta</taxon>
        <taxon>Tracheophyta</taxon>
        <taxon>Spermatophyta</taxon>
        <taxon>Magnoliopsida</taxon>
        <taxon>eudicotyledons</taxon>
        <taxon>Gunneridae</taxon>
        <taxon>Pentapetalae</taxon>
        <taxon>rosids</taxon>
        <taxon>fabids</taxon>
        <taxon>Malpighiales</taxon>
        <taxon>Linaceae</taxon>
        <taxon>Linum</taxon>
    </lineage>
</organism>
<proteinExistence type="predicted"/>
<dbReference type="AlphaFoldDB" id="A0AAV2F8I8"/>
<evidence type="ECO:0000313" key="1">
    <source>
        <dbReference type="EMBL" id="CAL1394566.1"/>
    </source>
</evidence>
<reference evidence="1 2" key="1">
    <citation type="submission" date="2024-04" db="EMBL/GenBank/DDBJ databases">
        <authorList>
            <person name="Fracassetti M."/>
        </authorList>
    </citation>
    <scope>NUCLEOTIDE SEQUENCE [LARGE SCALE GENOMIC DNA]</scope>
</reference>
<keyword evidence="2" id="KW-1185">Reference proteome</keyword>
<protein>
    <submittedName>
        <fullName evidence="1">Uncharacterized protein</fullName>
    </submittedName>
</protein>
<name>A0AAV2F8I8_9ROSI</name>
<accession>A0AAV2F8I8</accession>
<gene>
    <name evidence="1" type="ORF">LTRI10_LOCUS35061</name>
</gene>